<keyword evidence="3" id="KW-1185">Reference proteome</keyword>
<gene>
    <name evidence="2" type="ORF">GSI_08886</name>
</gene>
<dbReference type="OrthoDB" id="3261578at2759"/>
<reference evidence="2 3" key="1">
    <citation type="journal article" date="2015" name="Sci. Rep.">
        <title>Chromosome-level genome map provides insights into diverse defense mechanisms in the medicinal fungus Ganoderma sinense.</title>
        <authorList>
            <person name="Zhu Y."/>
            <person name="Xu J."/>
            <person name="Sun C."/>
            <person name="Zhou S."/>
            <person name="Xu H."/>
            <person name="Nelson D.R."/>
            <person name="Qian J."/>
            <person name="Song J."/>
            <person name="Luo H."/>
            <person name="Xiang L."/>
            <person name="Li Y."/>
            <person name="Xu Z."/>
            <person name="Ji A."/>
            <person name="Wang L."/>
            <person name="Lu S."/>
            <person name="Hayward A."/>
            <person name="Sun W."/>
            <person name="Li X."/>
            <person name="Schwartz D.C."/>
            <person name="Wang Y."/>
            <person name="Chen S."/>
        </authorList>
    </citation>
    <scope>NUCLEOTIDE SEQUENCE [LARGE SCALE GENOMIC DNA]</scope>
    <source>
        <strain evidence="2 3">ZZ0214-1</strain>
    </source>
</reference>
<dbReference type="Proteomes" id="UP000230002">
    <property type="component" value="Unassembled WGS sequence"/>
</dbReference>
<dbReference type="InterPro" id="IPR014752">
    <property type="entry name" value="Arrestin-like_C"/>
</dbReference>
<sequence length="444" mass="48177">MDPELPQYTHSTPQRRLRRNATGTTSSTHSTDRAASRSTARPPVEHLYHLTNSRNNPWLTLKIVSKAPASNYLPSFSEGDAIGGSVTINLRKEESIKAISIQVLGQMTSSVTEILNFVQASETLWSSPASESSSGGAGHNDNKLVGEHSWPYLLSLPNVCQVQSRNGSMESFPLPASFSERMARVHIQYQVIVTVHRSRFRVDSTLGTVIGYLPIIRPGPPSMARQLAYLENTPLPGPDADPDGWHCLDPLQVRGSVFSTREVDARCTFALAKPLSYTRGSAIPCVMVVETTDPQALDLLSAPRSLVVRLLRQIATGVGVGAAAGIGTRLPSLEFERTVQELATAVWRGDGARRPHVRVLHGEIHLAPGLKPTCRLGTFELSYSVAVYPPKAVAFQPDGGGDAILQQTGVVIGTAYPPGPRPRVYSPPAYDDASSRASEFRIFR</sequence>
<dbReference type="Gene3D" id="2.60.40.640">
    <property type="match status" value="1"/>
</dbReference>
<evidence type="ECO:0000313" key="2">
    <source>
        <dbReference type="EMBL" id="PIL28840.1"/>
    </source>
</evidence>
<evidence type="ECO:0000313" key="3">
    <source>
        <dbReference type="Proteomes" id="UP000230002"/>
    </source>
</evidence>
<feature type="region of interest" description="Disordered" evidence="1">
    <location>
        <begin position="1"/>
        <end position="42"/>
    </location>
</feature>
<dbReference type="AlphaFoldDB" id="A0A2G8S4Z0"/>
<accession>A0A2G8S4Z0</accession>
<evidence type="ECO:0000256" key="1">
    <source>
        <dbReference type="SAM" id="MobiDB-lite"/>
    </source>
</evidence>
<evidence type="ECO:0008006" key="4">
    <source>
        <dbReference type="Google" id="ProtNLM"/>
    </source>
</evidence>
<proteinExistence type="predicted"/>
<dbReference type="SUPFAM" id="SSF81296">
    <property type="entry name" value="E set domains"/>
    <property type="match status" value="1"/>
</dbReference>
<organism evidence="2 3">
    <name type="scientific">Ganoderma sinense ZZ0214-1</name>
    <dbReference type="NCBI Taxonomy" id="1077348"/>
    <lineage>
        <taxon>Eukaryota</taxon>
        <taxon>Fungi</taxon>
        <taxon>Dikarya</taxon>
        <taxon>Basidiomycota</taxon>
        <taxon>Agaricomycotina</taxon>
        <taxon>Agaricomycetes</taxon>
        <taxon>Polyporales</taxon>
        <taxon>Polyporaceae</taxon>
        <taxon>Ganoderma</taxon>
    </lineage>
</organism>
<name>A0A2G8S4Z0_9APHY</name>
<protein>
    <recommendedName>
        <fullName evidence="4">Arrestin-like N-terminal domain-containing protein</fullName>
    </recommendedName>
</protein>
<comment type="caution">
    <text evidence="2">The sequence shown here is derived from an EMBL/GenBank/DDBJ whole genome shotgun (WGS) entry which is preliminary data.</text>
</comment>
<dbReference type="InterPro" id="IPR014756">
    <property type="entry name" value="Ig_E-set"/>
</dbReference>
<dbReference type="EMBL" id="AYKW01000023">
    <property type="protein sequence ID" value="PIL28840.1"/>
    <property type="molecule type" value="Genomic_DNA"/>
</dbReference>